<dbReference type="Proteomes" id="UP000092993">
    <property type="component" value="Unassembled WGS sequence"/>
</dbReference>
<reference evidence="1 2" key="1">
    <citation type="submission" date="2016-03" db="EMBL/GenBank/DDBJ databases">
        <title>Whole genome sequencing of Grifola frondosa 9006-11.</title>
        <authorList>
            <person name="Min B."/>
            <person name="Park H."/>
            <person name="Kim J.-G."/>
            <person name="Cho H."/>
            <person name="Oh Y.-L."/>
            <person name="Kong W.-S."/>
            <person name="Choi I.-G."/>
        </authorList>
    </citation>
    <scope>NUCLEOTIDE SEQUENCE [LARGE SCALE GENOMIC DNA]</scope>
    <source>
        <strain evidence="1 2">9006-11</strain>
    </source>
</reference>
<protein>
    <submittedName>
        <fullName evidence="1">Uncharacterized protein</fullName>
    </submittedName>
</protein>
<name>A0A1C7LMU4_GRIFR</name>
<evidence type="ECO:0000313" key="1">
    <source>
        <dbReference type="EMBL" id="OBZ65516.1"/>
    </source>
</evidence>
<comment type="caution">
    <text evidence="1">The sequence shown here is derived from an EMBL/GenBank/DDBJ whole genome shotgun (WGS) entry which is preliminary data.</text>
</comment>
<evidence type="ECO:0000313" key="2">
    <source>
        <dbReference type="Proteomes" id="UP000092993"/>
    </source>
</evidence>
<proteinExistence type="predicted"/>
<dbReference type="AlphaFoldDB" id="A0A1C7LMU4"/>
<gene>
    <name evidence="1" type="ORF">A0H81_14480</name>
</gene>
<keyword evidence="2" id="KW-1185">Reference proteome</keyword>
<sequence>MAVQYGARMQKPLLFGMQSITIGPTQVGLISSEAIRIARPTACPKYLFICGFELDTIVPWKNHLVV</sequence>
<dbReference type="EMBL" id="LUGG01000043">
    <property type="protein sequence ID" value="OBZ65516.1"/>
    <property type="molecule type" value="Genomic_DNA"/>
</dbReference>
<organism evidence="1 2">
    <name type="scientific">Grifola frondosa</name>
    <name type="common">Maitake</name>
    <name type="synonym">Polyporus frondosus</name>
    <dbReference type="NCBI Taxonomy" id="5627"/>
    <lineage>
        <taxon>Eukaryota</taxon>
        <taxon>Fungi</taxon>
        <taxon>Dikarya</taxon>
        <taxon>Basidiomycota</taxon>
        <taxon>Agaricomycotina</taxon>
        <taxon>Agaricomycetes</taxon>
        <taxon>Polyporales</taxon>
        <taxon>Grifolaceae</taxon>
        <taxon>Grifola</taxon>
    </lineage>
</organism>
<accession>A0A1C7LMU4</accession>